<keyword evidence="2" id="KW-1185">Reference proteome</keyword>
<organism evidence="1 2">
    <name type="scientific">Microbotryum saponariae</name>
    <dbReference type="NCBI Taxonomy" id="289078"/>
    <lineage>
        <taxon>Eukaryota</taxon>
        <taxon>Fungi</taxon>
        <taxon>Dikarya</taxon>
        <taxon>Basidiomycota</taxon>
        <taxon>Pucciniomycotina</taxon>
        <taxon>Microbotryomycetes</taxon>
        <taxon>Microbotryales</taxon>
        <taxon>Microbotryaceae</taxon>
        <taxon>Microbotryum</taxon>
    </lineage>
</organism>
<dbReference type="AlphaFoldDB" id="A0A2X0KQX4"/>
<dbReference type="EMBL" id="FMWP01000088">
    <property type="protein sequence ID" value="SCZ96242.1"/>
    <property type="molecule type" value="Genomic_DNA"/>
</dbReference>
<proteinExistence type="predicted"/>
<accession>A0A2X0KQX4</accession>
<protein>
    <submittedName>
        <fullName evidence="1">BZ3500_MvSof-1268-A1-R1_Chr8-2g10064 protein</fullName>
    </submittedName>
</protein>
<gene>
    <name evidence="1" type="ORF">BZ3500_MVSOF-1268-A1-R1_CHR8-2G10064</name>
</gene>
<dbReference type="STRING" id="289078.A0A2X0KQX4"/>
<reference evidence="2" key="1">
    <citation type="submission" date="2016-10" db="EMBL/GenBank/DDBJ databases">
        <authorList>
            <person name="Jeantristanb JTB J.-T."/>
            <person name="Ricardo R."/>
        </authorList>
    </citation>
    <scope>NUCLEOTIDE SEQUENCE [LARGE SCALE GENOMIC DNA]</scope>
</reference>
<dbReference type="Proteomes" id="UP000249723">
    <property type="component" value="Unassembled WGS sequence"/>
</dbReference>
<evidence type="ECO:0000313" key="2">
    <source>
        <dbReference type="Proteomes" id="UP000249723"/>
    </source>
</evidence>
<sequence>MRSYSSPFQFEKARWRSQRKTMERLNEIEPSPASCTYILPRAQSNEIFSAIVIRSALMGGTPVVFCRDEQQVAKNCRNTLDTGARCFIGGMGCFTFRDLLKLVDTTLPTELRTLYRQDVLRRDRQDDNATHRAFGFETLDTVIRLARVGKIDQEGLPHAERVLMLLPVRYALEGWTKFAESQPRSSPNNFLSPQTLDGIYRVVDGYIALVRNYRNYWPQKAFIPWRHGTEMVVHFFGTLRKIVNEFDALDFLQSYAKVEVLQRAMHQLGTDAAGSAQGYHHTYQNLHNLNLTALGTYQGDGDIEAIAHEAAHAASDILKGLRMWDIIEEWDIEKRKQAPLPDILVDG</sequence>
<dbReference type="OrthoDB" id="3268677at2759"/>
<evidence type="ECO:0000313" key="1">
    <source>
        <dbReference type="EMBL" id="SCZ96242.1"/>
    </source>
</evidence>
<name>A0A2X0KQX4_9BASI</name>